<dbReference type="EMBL" id="LQZT01000023">
    <property type="protein sequence ID" value="OCW57083.1"/>
    <property type="molecule type" value="Genomic_DNA"/>
</dbReference>
<proteinExistence type="predicted"/>
<dbReference type="STRING" id="1480615.AWJ14_08005"/>
<name>A0A1C1YU57_9HYPH</name>
<sequence>MMPLYDMMMNAQNGEAARAMAAQFGLSESQVEQAMAALMPAFSTGLKRNAANPMDVSAFLSALASGRHAAYFDNMQAAFTPQAREEGNGILGHLFGSKEVSRAVAAQAEAATGIGQEILKQMLPVLATAIMGGLFKQATGQATGQPAHQAQAGAMGSANPIGELIAEMMRQGMGGARTTPQQRPSDNPLGQILEGMFGGGQSASPQPRSGTPFDDNPLGKIFQDMFGGAMGGADARKAPAPEPEPDRMPSGRARNPYDDLFGKMFEAGKDVQQGYQKNMESIFDQYLKGMNRR</sequence>
<dbReference type="AlphaFoldDB" id="A0A1C1YU57"/>
<evidence type="ECO:0000256" key="1">
    <source>
        <dbReference type="SAM" id="MobiDB-lite"/>
    </source>
</evidence>
<dbReference type="RefSeq" id="WP_066180378.1">
    <property type="nucleotide sequence ID" value="NZ_LQZT01000023.1"/>
</dbReference>
<keyword evidence="3" id="KW-1185">Reference proteome</keyword>
<evidence type="ECO:0000313" key="3">
    <source>
        <dbReference type="Proteomes" id="UP000094795"/>
    </source>
</evidence>
<feature type="region of interest" description="Disordered" evidence="1">
    <location>
        <begin position="174"/>
        <end position="259"/>
    </location>
</feature>
<organism evidence="2 3">
    <name type="scientific">Hoeflea olei</name>
    <dbReference type="NCBI Taxonomy" id="1480615"/>
    <lineage>
        <taxon>Bacteria</taxon>
        <taxon>Pseudomonadati</taxon>
        <taxon>Pseudomonadota</taxon>
        <taxon>Alphaproteobacteria</taxon>
        <taxon>Hyphomicrobiales</taxon>
        <taxon>Rhizobiaceae</taxon>
        <taxon>Hoeflea</taxon>
    </lineage>
</organism>
<protein>
    <recommendedName>
        <fullName evidence="4">DUF937 domain-containing protein</fullName>
    </recommendedName>
</protein>
<dbReference type="Pfam" id="PF06078">
    <property type="entry name" value="DUF937"/>
    <property type="match status" value="1"/>
</dbReference>
<feature type="compositionally biased region" description="Basic and acidic residues" evidence="1">
    <location>
        <begin position="234"/>
        <end position="259"/>
    </location>
</feature>
<gene>
    <name evidence="2" type="ORF">AWJ14_08005</name>
</gene>
<dbReference type="InterPro" id="IPR009282">
    <property type="entry name" value="DUF937"/>
</dbReference>
<comment type="caution">
    <text evidence="2">The sequence shown here is derived from an EMBL/GenBank/DDBJ whole genome shotgun (WGS) entry which is preliminary data.</text>
</comment>
<evidence type="ECO:0000313" key="2">
    <source>
        <dbReference type="EMBL" id="OCW57083.1"/>
    </source>
</evidence>
<evidence type="ECO:0008006" key="4">
    <source>
        <dbReference type="Google" id="ProtNLM"/>
    </source>
</evidence>
<dbReference type="Proteomes" id="UP000094795">
    <property type="component" value="Unassembled WGS sequence"/>
</dbReference>
<accession>A0A1C1YU57</accession>
<reference evidence="2 3" key="1">
    <citation type="submission" date="2015-12" db="EMBL/GenBank/DDBJ databases">
        <authorList>
            <person name="Shamseldin A."/>
            <person name="Moawad H."/>
            <person name="Abd El-Rahim W.M."/>
            <person name="Sadowsky M.J."/>
        </authorList>
    </citation>
    <scope>NUCLEOTIDE SEQUENCE [LARGE SCALE GENOMIC DNA]</scope>
    <source>
        <strain evidence="2 3">JC234</strain>
    </source>
</reference>
<dbReference type="OrthoDB" id="5526542at2"/>